<keyword evidence="3 7" id="KW-0863">Zinc-finger</keyword>
<dbReference type="OrthoDB" id="5718at2157"/>
<dbReference type="GO" id="GO:0006412">
    <property type="term" value="P:translation"/>
    <property type="evidence" value="ECO:0007669"/>
    <property type="project" value="UniProtKB-UniRule"/>
</dbReference>
<dbReference type="HOGENOM" id="CLU_199465_0_0_2"/>
<feature type="zinc finger region" description="C4-type" evidence="7">
    <location>
        <begin position="16"/>
        <end position="38"/>
    </location>
</feature>
<dbReference type="InterPro" id="IPR011332">
    <property type="entry name" value="Ribosomal_zn-bd"/>
</dbReference>
<dbReference type="GeneID" id="24892185"/>
<dbReference type="Pfam" id="PF01667">
    <property type="entry name" value="Ribosomal_S27e"/>
    <property type="match status" value="1"/>
</dbReference>
<keyword evidence="10" id="KW-1185">Reference proteome</keyword>
<keyword evidence="4 7" id="KW-0862">Zinc</keyword>
<dbReference type="SUPFAM" id="SSF57829">
    <property type="entry name" value="Zn-binding ribosomal proteins"/>
    <property type="match status" value="1"/>
</dbReference>
<dbReference type="GO" id="GO:1990904">
    <property type="term" value="C:ribonucleoprotein complex"/>
    <property type="evidence" value="ECO:0007669"/>
    <property type="project" value="UniProtKB-KW"/>
</dbReference>
<reference evidence="9 10" key="1">
    <citation type="journal article" date="2015" name="Int. J. Syst. Evol. Microbiol.">
        <title>M ethanocaldococcus bathoardescens sp. nov., a hyperthermophilic methanogen isolated from a volcanically active deep-sea hydrothermal vent.</title>
        <authorList>
            <person name="Stewart L.C."/>
            <person name="Jung J.H."/>
            <person name="Kim Y.T."/>
            <person name="Kwon S.W."/>
            <person name="Park C.S."/>
            <person name="Holden J.F."/>
        </authorList>
    </citation>
    <scope>NUCLEOTIDE SEQUENCE [LARGE SCALE GENOMIC DNA]</scope>
    <source>
        <strain evidence="9 10">JH146</strain>
    </source>
</reference>
<evidence type="ECO:0000256" key="2">
    <source>
        <dbReference type="ARBA" id="ARBA00022723"/>
    </source>
</evidence>
<dbReference type="NCBIfam" id="NF001629">
    <property type="entry name" value="PRK00415.1"/>
    <property type="match status" value="1"/>
</dbReference>
<comment type="subunit">
    <text evidence="7">Part of the 30S ribosomal subunit.</text>
</comment>
<dbReference type="GO" id="GO:0005840">
    <property type="term" value="C:ribosome"/>
    <property type="evidence" value="ECO:0007669"/>
    <property type="project" value="UniProtKB-KW"/>
</dbReference>
<dbReference type="GO" id="GO:0008270">
    <property type="term" value="F:zinc ion binding"/>
    <property type="evidence" value="ECO:0007669"/>
    <property type="project" value="UniProtKB-UniRule"/>
</dbReference>
<comment type="similarity">
    <text evidence="1 7 8">Belongs to the eukaryotic ribosomal protein eS27 family.</text>
</comment>
<feature type="binding site" evidence="7">
    <location>
        <position position="16"/>
    </location>
    <ligand>
        <name>Zn(2+)</name>
        <dbReference type="ChEBI" id="CHEBI:29105"/>
    </ligand>
</feature>
<evidence type="ECO:0000256" key="6">
    <source>
        <dbReference type="ARBA" id="ARBA00023274"/>
    </source>
</evidence>
<dbReference type="KEGG" id="mjh:JH146_1552"/>
<sequence>MELIPQPRTKFLRVQCPECNNEQVVFGSPATVVKCLTCGKVLVEPRGGKGKVKAKILEILG</sequence>
<name>A0A076LL56_9EURY</name>
<evidence type="ECO:0000256" key="8">
    <source>
        <dbReference type="RuleBase" id="RU000671"/>
    </source>
</evidence>
<evidence type="ECO:0000313" key="9">
    <source>
        <dbReference type="EMBL" id="AIJ06394.1"/>
    </source>
</evidence>
<feature type="binding site" evidence="7">
    <location>
        <position position="19"/>
    </location>
    <ligand>
        <name>Zn(2+)</name>
        <dbReference type="ChEBI" id="CHEBI:29105"/>
    </ligand>
</feature>
<accession>A0A076LL56</accession>
<comment type="cofactor">
    <cofactor evidence="7 8">
        <name>Zn(2+)</name>
        <dbReference type="ChEBI" id="CHEBI:29105"/>
    </cofactor>
    <text evidence="7 8">Binds 1 zinc ion per subunit.</text>
</comment>
<dbReference type="InterPro" id="IPR000592">
    <property type="entry name" value="Ribosomal_eS27"/>
</dbReference>
<gene>
    <name evidence="7" type="primary">rps27e</name>
    <name evidence="9" type="ORF">JH146_1552</name>
</gene>
<dbReference type="EMBL" id="CP009149">
    <property type="protein sequence ID" value="AIJ06394.1"/>
    <property type="molecule type" value="Genomic_DNA"/>
</dbReference>
<keyword evidence="6 7" id="KW-0687">Ribonucleoprotein</keyword>
<protein>
    <recommendedName>
        <fullName evidence="7">Small ribosomal subunit protein eS27</fullName>
    </recommendedName>
</protein>
<evidence type="ECO:0000256" key="5">
    <source>
        <dbReference type="ARBA" id="ARBA00022980"/>
    </source>
</evidence>
<dbReference type="RefSeq" id="WP_015790994.1">
    <property type="nucleotide sequence ID" value="NZ_CP009149.1"/>
</dbReference>
<dbReference type="InterPro" id="IPR023407">
    <property type="entry name" value="Ribosomal_eS27_Zn-bd_dom_sf"/>
</dbReference>
<evidence type="ECO:0000256" key="3">
    <source>
        <dbReference type="ARBA" id="ARBA00022771"/>
    </source>
</evidence>
<keyword evidence="5 7" id="KW-0689">Ribosomal protein</keyword>
<evidence type="ECO:0000256" key="1">
    <source>
        <dbReference type="ARBA" id="ARBA00010919"/>
    </source>
</evidence>
<dbReference type="FunFam" id="2.20.25.100:FF:000002">
    <property type="entry name" value="30S ribosomal protein S27e"/>
    <property type="match status" value="1"/>
</dbReference>
<proteinExistence type="inferred from homology"/>
<dbReference type="HAMAP" id="MF_00371">
    <property type="entry name" value="Ribosomal_eS27"/>
    <property type="match status" value="1"/>
</dbReference>
<dbReference type="STRING" id="1301915.JH146_1552"/>
<dbReference type="AlphaFoldDB" id="A0A076LL56"/>
<dbReference type="Proteomes" id="UP000028781">
    <property type="component" value="Chromosome"/>
</dbReference>
<dbReference type="GO" id="GO:0003735">
    <property type="term" value="F:structural constituent of ribosome"/>
    <property type="evidence" value="ECO:0007669"/>
    <property type="project" value="InterPro"/>
</dbReference>
<feature type="binding site" evidence="7">
    <location>
        <position position="35"/>
    </location>
    <ligand>
        <name>Zn(2+)</name>
        <dbReference type="ChEBI" id="CHEBI:29105"/>
    </ligand>
</feature>
<evidence type="ECO:0000313" key="10">
    <source>
        <dbReference type="Proteomes" id="UP000028781"/>
    </source>
</evidence>
<keyword evidence="2 7" id="KW-0479">Metal-binding</keyword>
<dbReference type="PROSITE" id="PS01168">
    <property type="entry name" value="RIBOSOMAL_S27E"/>
    <property type="match status" value="1"/>
</dbReference>
<feature type="binding site" evidence="7">
    <location>
        <position position="38"/>
    </location>
    <ligand>
        <name>Zn(2+)</name>
        <dbReference type="ChEBI" id="CHEBI:29105"/>
    </ligand>
</feature>
<dbReference type="Gene3D" id="2.20.25.100">
    <property type="entry name" value="Zn-binding ribosomal proteins"/>
    <property type="match status" value="1"/>
</dbReference>
<evidence type="ECO:0000256" key="7">
    <source>
        <dbReference type="HAMAP-Rule" id="MF_00371"/>
    </source>
</evidence>
<organism evidence="9 10">
    <name type="scientific">Methanocaldococcus bathoardescens</name>
    <dbReference type="NCBI Taxonomy" id="1301915"/>
    <lineage>
        <taxon>Archaea</taxon>
        <taxon>Methanobacteriati</taxon>
        <taxon>Methanobacteriota</taxon>
        <taxon>Methanomada group</taxon>
        <taxon>Methanococci</taxon>
        <taxon>Methanococcales</taxon>
        <taxon>Methanocaldococcaceae</taxon>
        <taxon>Methanocaldococcus</taxon>
    </lineage>
</organism>
<evidence type="ECO:0000256" key="4">
    <source>
        <dbReference type="ARBA" id="ARBA00022833"/>
    </source>
</evidence>